<organism evidence="1 2">
    <name type="scientific">Theileria annulata</name>
    <dbReference type="NCBI Taxonomy" id="5874"/>
    <lineage>
        <taxon>Eukaryota</taxon>
        <taxon>Sar</taxon>
        <taxon>Alveolata</taxon>
        <taxon>Apicomplexa</taxon>
        <taxon>Aconoidasida</taxon>
        <taxon>Piroplasmida</taxon>
        <taxon>Theileriidae</taxon>
        <taxon>Theileria</taxon>
    </lineage>
</organism>
<dbReference type="eggNOG" id="ENOG502T20G">
    <property type="taxonomic scope" value="Eukaryota"/>
</dbReference>
<sequence length="475" mass="55135">MLIFLFHTLYYIVMKHVKTSLLTSGSVYNEECLKFMDNLVSFAKECCGLDASKSFNRVDLKKSILNATRSKSLTKFIQTLSINDKKNLLNLSSMECPVICPSKKMILPPIESMPSNIMKSSKKLRNFFGIPELQVCRGCVKRGRCRRYQQVERGVPDLSDLGAVMIGMYSICKIHLNGNDLIVPEFAFRELFSVNSVLNSLKKYFKDFNIETNIPRGDDTACLRELRRAKRDQERKKLELLKEKGYNITPKRTTYMTSFQRSLYNKLYGKGKRVEEEFVWVQDLEDNSIPDENSKLEKINKAEIDIKSDPHHLVDDSYSNIQKTMDKIEDLDTKDIQFRMEYSEPLGTETNLVRYDVMNDKNIEGIKINSRGKFVVDLDRNLRNRDLNDLEYKNHEISMYKVPNTKKLGSLSRFIDNLDSYPNDLSFLKRVPYNYKCQSSGETLKPKAETILEDKENLEQIALALESKQNFKIVH</sequence>
<dbReference type="InParanoid" id="Q4UDD8"/>
<dbReference type="EMBL" id="CR940348">
    <property type="protein sequence ID" value="CAI74901.1"/>
    <property type="molecule type" value="Genomic_DNA"/>
</dbReference>
<dbReference type="VEuPathDB" id="PiroplasmaDB:TA14395"/>
<dbReference type="KEGG" id="tan:TA14395"/>
<accession>Q4UDD8</accession>
<name>Q4UDD8_THEAN</name>
<evidence type="ECO:0000313" key="2">
    <source>
        <dbReference type="Proteomes" id="UP000001950"/>
    </source>
</evidence>
<dbReference type="AlphaFoldDB" id="Q4UDD8"/>
<dbReference type="GeneID" id="3862170"/>
<dbReference type="OrthoDB" id="359910at2759"/>
<gene>
    <name evidence="1" type="ORF">TA14395</name>
</gene>
<evidence type="ECO:0000313" key="1">
    <source>
        <dbReference type="EMBL" id="CAI74901.1"/>
    </source>
</evidence>
<proteinExistence type="predicted"/>
<protein>
    <submittedName>
        <fullName evidence="1">Uncharacterized protein</fullName>
    </submittedName>
</protein>
<reference evidence="1 2" key="1">
    <citation type="journal article" date="2005" name="Science">
        <title>Genome of the host-cell transforming parasite Theileria annulata compared with T. parva.</title>
        <authorList>
            <person name="Pain A."/>
            <person name="Renauld H."/>
            <person name="Berriman M."/>
            <person name="Murphy L."/>
            <person name="Yeats C.A."/>
            <person name="Weir W."/>
            <person name="Kerhornou A."/>
            <person name="Aslett M."/>
            <person name="Bishop R."/>
            <person name="Bouchier C."/>
            <person name="Cochet M."/>
            <person name="Coulson R.M.R."/>
            <person name="Cronin A."/>
            <person name="de Villiers E.P."/>
            <person name="Fraser A."/>
            <person name="Fosker N."/>
            <person name="Gardner M."/>
            <person name="Goble A."/>
            <person name="Griffiths-Jones S."/>
            <person name="Harris D.E."/>
            <person name="Katzer F."/>
            <person name="Larke N."/>
            <person name="Lord A."/>
            <person name="Maser P."/>
            <person name="McKellar S."/>
            <person name="Mooney P."/>
            <person name="Morton F."/>
            <person name="Nene V."/>
            <person name="O'Neil S."/>
            <person name="Price C."/>
            <person name="Quail M.A."/>
            <person name="Rabbinowitsch E."/>
            <person name="Rawlings N.D."/>
            <person name="Rutter S."/>
            <person name="Saunders D."/>
            <person name="Seeger K."/>
            <person name="Shah T."/>
            <person name="Squares R."/>
            <person name="Squares S."/>
            <person name="Tivey A."/>
            <person name="Walker A.R."/>
            <person name="Woodward J."/>
            <person name="Dobbelaere D.A.E."/>
            <person name="Langsley G."/>
            <person name="Rajandream M.A."/>
            <person name="McKeever D."/>
            <person name="Shiels B."/>
            <person name="Tait A."/>
            <person name="Barrell B.G."/>
            <person name="Hall N."/>
        </authorList>
    </citation>
    <scope>NUCLEOTIDE SEQUENCE [LARGE SCALE GENOMIC DNA]</scope>
    <source>
        <strain evidence="2">Ankara</strain>
    </source>
</reference>
<keyword evidence="2" id="KW-1185">Reference proteome</keyword>
<dbReference type="RefSeq" id="XP_952633.1">
    <property type="nucleotide sequence ID" value="XM_947540.1"/>
</dbReference>
<dbReference type="OMA" id="YSICKIH"/>
<dbReference type="Proteomes" id="UP000001950">
    <property type="component" value="Chromosome 2"/>
</dbReference>